<gene>
    <name evidence="1" type="ORF">F5147DRAFT_530056</name>
</gene>
<evidence type="ECO:0000313" key="1">
    <source>
        <dbReference type="EMBL" id="KAG2111721.1"/>
    </source>
</evidence>
<feature type="non-terminal residue" evidence="1">
    <location>
        <position position="1"/>
    </location>
</feature>
<dbReference type="EMBL" id="JABBWM010000017">
    <property type="protein sequence ID" value="KAG2111721.1"/>
    <property type="molecule type" value="Genomic_DNA"/>
</dbReference>
<dbReference type="RefSeq" id="XP_041294940.1">
    <property type="nucleotide sequence ID" value="XM_041430063.1"/>
</dbReference>
<evidence type="ECO:0000313" key="2">
    <source>
        <dbReference type="Proteomes" id="UP000823399"/>
    </source>
</evidence>
<sequence>FCGHSGMPQCAIMIVVKGDAAPTWETKCIYKHNFRYGSAAVGLKNTPSRNVPIKCELCHLTLPPQPGRTSRKVQAISVDAVWRYNMAEHVLNSHMEYVVPGCRETGVALLSSVLTTMAFSELEQKAAYIPK</sequence>
<reference evidence="1" key="1">
    <citation type="journal article" date="2020" name="New Phytol.">
        <title>Comparative genomics reveals dynamic genome evolution in host specialist ectomycorrhizal fungi.</title>
        <authorList>
            <person name="Lofgren L.A."/>
            <person name="Nguyen N.H."/>
            <person name="Vilgalys R."/>
            <person name="Ruytinx J."/>
            <person name="Liao H.L."/>
            <person name="Branco S."/>
            <person name="Kuo A."/>
            <person name="LaButti K."/>
            <person name="Lipzen A."/>
            <person name="Andreopoulos W."/>
            <person name="Pangilinan J."/>
            <person name="Riley R."/>
            <person name="Hundley H."/>
            <person name="Na H."/>
            <person name="Barry K."/>
            <person name="Grigoriev I.V."/>
            <person name="Stajich J.E."/>
            <person name="Kennedy P.G."/>
        </authorList>
    </citation>
    <scope>NUCLEOTIDE SEQUENCE</scope>
    <source>
        <strain evidence="1">FC423</strain>
    </source>
</reference>
<comment type="caution">
    <text evidence="1">The sequence shown here is derived from an EMBL/GenBank/DDBJ whole genome shotgun (WGS) entry which is preliminary data.</text>
</comment>
<feature type="non-terminal residue" evidence="1">
    <location>
        <position position="131"/>
    </location>
</feature>
<protein>
    <submittedName>
        <fullName evidence="1">Uncharacterized protein</fullName>
    </submittedName>
</protein>
<accession>A0A9P7JW49</accession>
<dbReference type="Proteomes" id="UP000823399">
    <property type="component" value="Unassembled WGS sequence"/>
</dbReference>
<name>A0A9P7JW49_9AGAM</name>
<dbReference type="OrthoDB" id="2953545at2759"/>
<proteinExistence type="predicted"/>
<dbReference type="AlphaFoldDB" id="A0A9P7JW49"/>
<dbReference type="GeneID" id="64692322"/>
<keyword evidence="2" id="KW-1185">Reference proteome</keyword>
<organism evidence="1 2">
    <name type="scientific">Suillus discolor</name>
    <dbReference type="NCBI Taxonomy" id="1912936"/>
    <lineage>
        <taxon>Eukaryota</taxon>
        <taxon>Fungi</taxon>
        <taxon>Dikarya</taxon>
        <taxon>Basidiomycota</taxon>
        <taxon>Agaricomycotina</taxon>
        <taxon>Agaricomycetes</taxon>
        <taxon>Agaricomycetidae</taxon>
        <taxon>Boletales</taxon>
        <taxon>Suillineae</taxon>
        <taxon>Suillaceae</taxon>
        <taxon>Suillus</taxon>
    </lineage>
</organism>